<dbReference type="GO" id="GO:0004818">
    <property type="term" value="F:glutamate-tRNA ligase activity"/>
    <property type="evidence" value="ECO:0007669"/>
    <property type="project" value="TreeGrafter"/>
</dbReference>
<proteinExistence type="predicted"/>
<dbReference type="GO" id="GO:0005524">
    <property type="term" value="F:ATP binding"/>
    <property type="evidence" value="ECO:0007669"/>
    <property type="project" value="UniProtKB-KW"/>
</dbReference>
<accession>X0ZU59</accession>
<dbReference type="PANTHER" id="PTHR43311">
    <property type="entry name" value="GLUTAMATE--TRNA LIGASE"/>
    <property type="match status" value="1"/>
</dbReference>
<evidence type="ECO:0000313" key="6">
    <source>
        <dbReference type="EMBL" id="GAG72919.1"/>
    </source>
</evidence>
<evidence type="ECO:0000259" key="5">
    <source>
        <dbReference type="Pfam" id="PF00749"/>
    </source>
</evidence>
<dbReference type="InterPro" id="IPR020058">
    <property type="entry name" value="Glu/Gln-tRNA-synth_Ib_cat-dom"/>
</dbReference>
<evidence type="ECO:0000256" key="1">
    <source>
        <dbReference type="ARBA" id="ARBA00022598"/>
    </source>
</evidence>
<protein>
    <recommendedName>
        <fullName evidence="5">Glutamyl/glutaminyl-tRNA synthetase class Ib catalytic domain-containing protein</fullName>
    </recommendedName>
</protein>
<keyword evidence="2" id="KW-0547">Nucleotide-binding</keyword>
<comment type="caution">
    <text evidence="6">The sequence shown here is derived from an EMBL/GenBank/DDBJ whole genome shotgun (WGS) entry which is preliminary data.</text>
</comment>
<sequence>MGGKLILRIEDTDIKRSTAAYEKSIIEDLRWFGLDWDEFYRQSERIGIYQRFARKLLDENKAYRCFCTPERLENLKKRQYAEGMMSKYDNQCRELSGGEIEKNLRQGKEFAIRFKVEDGKEIKFCDLIRGEISFRSEVIGDFIIIKSDGTPSYNFAAVVDDSDMKITHVLRGEDHITNTARQILLFKSLGSSPPSFAHLSMILGK</sequence>
<evidence type="ECO:0000256" key="3">
    <source>
        <dbReference type="ARBA" id="ARBA00022840"/>
    </source>
</evidence>
<organism evidence="6">
    <name type="scientific">marine sediment metagenome</name>
    <dbReference type="NCBI Taxonomy" id="412755"/>
    <lineage>
        <taxon>unclassified sequences</taxon>
        <taxon>metagenomes</taxon>
        <taxon>ecological metagenomes</taxon>
    </lineage>
</organism>
<name>X0ZU59_9ZZZZ</name>
<dbReference type="GO" id="GO:0006424">
    <property type="term" value="P:glutamyl-tRNA aminoacylation"/>
    <property type="evidence" value="ECO:0007669"/>
    <property type="project" value="TreeGrafter"/>
</dbReference>
<dbReference type="Pfam" id="PF00749">
    <property type="entry name" value="tRNA-synt_1c"/>
    <property type="match status" value="1"/>
</dbReference>
<dbReference type="GO" id="GO:0005829">
    <property type="term" value="C:cytosol"/>
    <property type="evidence" value="ECO:0007669"/>
    <property type="project" value="TreeGrafter"/>
</dbReference>
<dbReference type="InterPro" id="IPR000924">
    <property type="entry name" value="Glu/Gln-tRNA-synth"/>
</dbReference>
<dbReference type="Gene3D" id="3.40.50.620">
    <property type="entry name" value="HUPs"/>
    <property type="match status" value="1"/>
</dbReference>
<dbReference type="InterPro" id="IPR014729">
    <property type="entry name" value="Rossmann-like_a/b/a_fold"/>
</dbReference>
<keyword evidence="4" id="KW-0030">Aminoacyl-tRNA synthetase</keyword>
<evidence type="ECO:0000256" key="2">
    <source>
        <dbReference type="ARBA" id="ARBA00022741"/>
    </source>
</evidence>
<dbReference type="PANTHER" id="PTHR43311:SF2">
    <property type="entry name" value="GLUTAMATE--TRNA LIGASE, MITOCHONDRIAL-RELATED"/>
    <property type="match status" value="1"/>
</dbReference>
<evidence type="ECO:0000256" key="4">
    <source>
        <dbReference type="ARBA" id="ARBA00023146"/>
    </source>
</evidence>
<dbReference type="EMBL" id="BART01001745">
    <property type="protein sequence ID" value="GAG72919.1"/>
    <property type="molecule type" value="Genomic_DNA"/>
</dbReference>
<dbReference type="InterPro" id="IPR049940">
    <property type="entry name" value="GluQ/Sye"/>
</dbReference>
<dbReference type="SUPFAM" id="SSF52374">
    <property type="entry name" value="Nucleotidylyl transferase"/>
    <property type="match status" value="1"/>
</dbReference>
<reference evidence="6" key="1">
    <citation type="journal article" date="2014" name="Front. Microbiol.">
        <title>High frequency of phylogenetically diverse reductive dehalogenase-homologous genes in deep subseafloor sedimentary metagenomes.</title>
        <authorList>
            <person name="Kawai M."/>
            <person name="Futagami T."/>
            <person name="Toyoda A."/>
            <person name="Takaki Y."/>
            <person name="Nishi S."/>
            <person name="Hori S."/>
            <person name="Arai W."/>
            <person name="Tsubouchi T."/>
            <person name="Morono Y."/>
            <person name="Uchiyama I."/>
            <person name="Ito T."/>
            <person name="Fujiyama A."/>
            <person name="Inagaki F."/>
            <person name="Takami H."/>
        </authorList>
    </citation>
    <scope>NUCLEOTIDE SEQUENCE</scope>
    <source>
        <strain evidence="6">Expedition CK06-06</strain>
    </source>
</reference>
<dbReference type="AlphaFoldDB" id="X0ZU59"/>
<feature type="domain" description="Glutamyl/glutaminyl-tRNA synthetase class Ib catalytic" evidence="5">
    <location>
        <begin position="2"/>
        <end position="204"/>
    </location>
</feature>
<keyword evidence="3" id="KW-0067">ATP-binding</keyword>
<gene>
    <name evidence="6" type="ORF">S01H4_05872</name>
</gene>
<dbReference type="PRINTS" id="PR00987">
    <property type="entry name" value="TRNASYNTHGLU"/>
</dbReference>
<feature type="non-terminal residue" evidence="6">
    <location>
        <position position="205"/>
    </location>
</feature>
<keyword evidence="1" id="KW-0436">Ligase</keyword>